<dbReference type="Proteomes" id="UP000003250">
    <property type="component" value="Unassembled WGS sequence"/>
</dbReference>
<feature type="chain" id="PRO_5003535325" description="Cupin" evidence="1">
    <location>
        <begin position="35"/>
        <end position="166"/>
    </location>
</feature>
<reference evidence="2 3" key="1">
    <citation type="journal article" date="2012" name="J. Bacteriol.">
        <title>Draft Genome Sequence of Mesorhizobium alhagi CCNWXJ12-2T, a Novel Salt-Resistant Species Isolated from the Desert of Northwestern China.</title>
        <authorList>
            <person name="Zhou M."/>
            <person name="Chen W."/>
            <person name="Chen H."/>
            <person name="Wei G."/>
        </authorList>
    </citation>
    <scope>NUCLEOTIDE SEQUENCE [LARGE SCALE GENOMIC DNA]</scope>
    <source>
        <strain evidence="2 3">CCNWXJ12-2</strain>
    </source>
</reference>
<keyword evidence="3" id="KW-1185">Reference proteome</keyword>
<dbReference type="OrthoDB" id="8561853at2"/>
<organism evidence="2 3">
    <name type="scientific">Mesorhizobium alhagi CCNWXJ12-2</name>
    <dbReference type="NCBI Taxonomy" id="1107882"/>
    <lineage>
        <taxon>Bacteria</taxon>
        <taxon>Pseudomonadati</taxon>
        <taxon>Pseudomonadota</taxon>
        <taxon>Alphaproteobacteria</taxon>
        <taxon>Hyphomicrobiales</taxon>
        <taxon>Phyllobacteriaceae</taxon>
        <taxon>Allomesorhizobium</taxon>
    </lineage>
</organism>
<name>H0I0V5_9HYPH</name>
<evidence type="ECO:0008006" key="4">
    <source>
        <dbReference type="Google" id="ProtNLM"/>
    </source>
</evidence>
<evidence type="ECO:0000256" key="1">
    <source>
        <dbReference type="SAM" id="SignalP"/>
    </source>
</evidence>
<protein>
    <recommendedName>
        <fullName evidence="4">Cupin</fullName>
    </recommendedName>
</protein>
<proteinExistence type="predicted"/>
<dbReference type="InterPro" id="IPR011051">
    <property type="entry name" value="RmlC_Cupin_sf"/>
</dbReference>
<feature type="signal peptide" evidence="1">
    <location>
        <begin position="1"/>
        <end position="34"/>
    </location>
</feature>
<gene>
    <name evidence="2" type="ORF">MAXJ12_30462</name>
</gene>
<evidence type="ECO:0000313" key="2">
    <source>
        <dbReference type="EMBL" id="EHK53374.1"/>
    </source>
</evidence>
<keyword evidence="1" id="KW-0732">Signal</keyword>
<dbReference type="PATRIC" id="fig|1107882.3.peg.5889"/>
<accession>H0I0V5</accession>
<dbReference type="SUPFAM" id="SSF51182">
    <property type="entry name" value="RmlC-like cupins"/>
    <property type="match status" value="1"/>
</dbReference>
<evidence type="ECO:0000313" key="3">
    <source>
        <dbReference type="Proteomes" id="UP000003250"/>
    </source>
</evidence>
<dbReference type="RefSeq" id="WP_008839662.1">
    <property type="nucleotide sequence ID" value="NZ_AHAM01000272.1"/>
</dbReference>
<dbReference type="EMBL" id="AHAM01000272">
    <property type="protein sequence ID" value="EHK53374.1"/>
    <property type="molecule type" value="Genomic_DNA"/>
</dbReference>
<dbReference type="AlphaFoldDB" id="H0I0V5"/>
<dbReference type="Gene3D" id="2.60.120.10">
    <property type="entry name" value="Jelly Rolls"/>
    <property type="match status" value="1"/>
</dbReference>
<dbReference type="InterPro" id="IPR014710">
    <property type="entry name" value="RmlC-like_jellyroll"/>
</dbReference>
<sequence>MFLKSIVHHNPTHLALAFGLLASAAAFSAAPAYAGECPADQVATNAVQSMPSAPEGVTDEVISTIDLSPKGDAWKGNMFRLRKLVVQPGGVVPWHEHSARPANILVVEGAISEYSNTCKVAIEHKAGEATAEFGQLAHWWKNNGSVPAVLYSADILPPEMDDHDTM</sequence>